<dbReference type="SUPFAM" id="SSF56317">
    <property type="entry name" value="Carbon-nitrogen hydrolase"/>
    <property type="match status" value="1"/>
</dbReference>
<dbReference type="GO" id="GO:0106008">
    <property type="term" value="F:2-oxoglutaramate amidase activity"/>
    <property type="evidence" value="ECO:0007669"/>
    <property type="project" value="TreeGrafter"/>
</dbReference>
<evidence type="ECO:0000256" key="1">
    <source>
        <dbReference type="ARBA" id="ARBA00010613"/>
    </source>
</evidence>
<proteinExistence type="inferred from homology"/>
<dbReference type="FunFam" id="3.60.110.10:FF:000004">
    <property type="entry name" value="Carbon-nitrogen hydrolase"/>
    <property type="match status" value="1"/>
</dbReference>
<evidence type="ECO:0000259" key="6">
    <source>
        <dbReference type="PROSITE" id="PS50263"/>
    </source>
</evidence>
<dbReference type="PANTHER" id="PTHR47799:SF1">
    <property type="entry name" value="OMEGA-AMIDASE YAFV"/>
    <property type="match status" value="1"/>
</dbReference>
<comment type="catalytic activity">
    <reaction evidence="4">
        <text>a monoamide of a dicarboxylate + H2O = a dicarboxylate + NH4(+)</text>
        <dbReference type="Rhea" id="RHEA:11716"/>
        <dbReference type="ChEBI" id="CHEBI:15377"/>
        <dbReference type="ChEBI" id="CHEBI:28938"/>
        <dbReference type="ChEBI" id="CHEBI:28965"/>
        <dbReference type="ChEBI" id="CHEBI:77450"/>
        <dbReference type="EC" id="3.5.1.3"/>
    </reaction>
</comment>
<dbReference type="PANTHER" id="PTHR47799">
    <property type="entry name" value="OMEGA-AMIDASE YAFV"/>
    <property type="match status" value="1"/>
</dbReference>
<dbReference type="KEGG" id="spon:HME9304_01248"/>
<accession>A0A2Z4LSD1</accession>
<dbReference type="InterPro" id="IPR052737">
    <property type="entry name" value="Omega-amidase_YafV"/>
</dbReference>
<dbReference type="CDD" id="cd07575">
    <property type="entry name" value="Xc-1258_like"/>
    <property type="match status" value="1"/>
</dbReference>
<dbReference type="EC" id="3.5.1.3" evidence="3"/>
<dbReference type="AlphaFoldDB" id="A0A2Z4LSD1"/>
<dbReference type="NCBIfam" id="NF007757">
    <property type="entry name" value="PRK10438.1"/>
    <property type="match status" value="1"/>
</dbReference>
<dbReference type="EMBL" id="CP030104">
    <property type="protein sequence ID" value="AWX44248.1"/>
    <property type="molecule type" value="Genomic_DNA"/>
</dbReference>
<sequence>MSLELKIALVQSALIWEDPDANRAMFAKKIAAIRSSVDLIVLPEMFTTGFTMSPKNIASSEGSKTVKWMQRISREKNVAITGSIVFTENDENYNRLFFCFPNGKYEEYDKKHTFTLAGEHEVYTAGKSKLIVQYKGFKLKPLICYDLRFPVWSRNTEDYDIILYVANWPKPRIDAWDTLLKARAIENMSYCIGVNRIGLDNLGHEYSGHSAVYDTLGNQISYSEDEEILYATLVKQHIDSTRNKLKFLEDRDDFNLI</sequence>
<evidence type="ECO:0000256" key="3">
    <source>
        <dbReference type="ARBA" id="ARBA00039118"/>
    </source>
</evidence>
<dbReference type="InterPro" id="IPR036526">
    <property type="entry name" value="C-N_Hydrolase_sf"/>
</dbReference>
<reference evidence="7 8" key="1">
    <citation type="submission" date="2018-06" db="EMBL/GenBank/DDBJ databases">
        <title>Spongiibacterium sp. HME9304 Genome sequencing and assembly.</title>
        <authorList>
            <person name="Kang H."/>
            <person name="Kim H."/>
            <person name="Joh K."/>
        </authorList>
    </citation>
    <scope>NUCLEOTIDE SEQUENCE [LARGE SCALE GENOMIC DNA]</scope>
    <source>
        <strain evidence="7 8">HME9304</strain>
    </source>
</reference>
<evidence type="ECO:0000256" key="2">
    <source>
        <dbReference type="ARBA" id="ARBA00022801"/>
    </source>
</evidence>
<feature type="domain" description="CN hydrolase" evidence="6">
    <location>
        <begin position="5"/>
        <end position="240"/>
    </location>
</feature>
<dbReference type="Proteomes" id="UP000248536">
    <property type="component" value="Chromosome"/>
</dbReference>
<comment type="similarity">
    <text evidence="1">Belongs to the carbon-nitrogen hydrolase superfamily. NIT1/NIT2 family.</text>
</comment>
<evidence type="ECO:0000256" key="5">
    <source>
        <dbReference type="ARBA" id="ARBA00072139"/>
    </source>
</evidence>
<dbReference type="Pfam" id="PF00795">
    <property type="entry name" value="CN_hydrolase"/>
    <property type="match status" value="1"/>
</dbReference>
<keyword evidence="8" id="KW-1185">Reference proteome</keyword>
<dbReference type="PROSITE" id="PS50263">
    <property type="entry name" value="CN_HYDROLASE"/>
    <property type="match status" value="1"/>
</dbReference>
<dbReference type="InterPro" id="IPR003010">
    <property type="entry name" value="C-N_Hydrolase"/>
</dbReference>
<keyword evidence="2 7" id="KW-0378">Hydrolase</keyword>
<protein>
    <recommendedName>
        <fullName evidence="5">Omega-amidase YafV</fullName>
        <ecNumber evidence="3">3.5.1.3</ecNumber>
    </recommendedName>
</protein>
<evidence type="ECO:0000256" key="4">
    <source>
        <dbReference type="ARBA" id="ARBA00052904"/>
    </source>
</evidence>
<name>A0A2Z4LSD1_9FLAO</name>
<gene>
    <name evidence="7" type="ORF">HME9304_01248</name>
</gene>
<dbReference type="OrthoDB" id="9811121at2"/>
<dbReference type="RefSeq" id="WP_112377738.1">
    <property type="nucleotide sequence ID" value="NZ_CP030104.1"/>
</dbReference>
<dbReference type="GO" id="GO:0050152">
    <property type="term" value="F:omega-amidase activity"/>
    <property type="evidence" value="ECO:0007669"/>
    <property type="project" value="UniProtKB-EC"/>
</dbReference>
<evidence type="ECO:0000313" key="8">
    <source>
        <dbReference type="Proteomes" id="UP000248536"/>
    </source>
</evidence>
<organism evidence="7 8">
    <name type="scientific">Flagellimonas maritima</name>
    <dbReference type="NCBI Taxonomy" id="1383885"/>
    <lineage>
        <taxon>Bacteria</taxon>
        <taxon>Pseudomonadati</taxon>
        <taxon>Bacteroidota</taxon>
        <taxon>Flavobacteriia</taxon>
        <taxon>Flavobacteriales</taxon>
        <taxon>Flavobacteriaceae</taxon>
        <taxon>Flagellimonas</taxon>
    </lineage>
</organism>
<dbReference type="Gene3D" id="3.60.110.10">
    <property type="entry name" value="Carbon-nitrogen hydrolase"/>
    <property type="match status" value="1"/>
</dbReference>
<evidence type="ECO:0000313" key="7">
    <source>
        <dbReference type="EMBL" id="AWX44248.1"/>
    </source>
</evidence>